<keyword evidence="6" id="KW-1185">Reference proteome</keyword>
<comment type="caution">
    <text evidence="5">The sequence shown here is derived from an EMBL/GenBank/DDBJ whole genome shotgun (WGS) entry which is preliminary data.</text>
</comment>
<evidence type="ECO:0000259" key="3">
    <source>
        <dbReference type="Pfam" id="PF13622"/>
    </source>
</evidence>
<comment type="similarity">
    <text evidence="1">Belongs to the C/M/P thioester hydrolase family.</text>
</comment>
<reference evidence="5 6" key="1">
    <citation type="submission" date="2017-03" db="EMBL/GenBank/DDBJ databases">
        <title>Genome sequence of Sphingomonas dokdonensis DSM 21029.</title>
        <authorList>
            <person name="Poehlein A."/>
            <person name="Wuebbeler J.H."/>
            <person name="Steinbuechel A."/>
            <person name="Daniel R."/>
        </authorList>
    </citation>
    <scope>NUCLEOTIDE SEQUENCE [LARGE SCALE GENOMIC DNA]</scope>
    <source>
        <strain evidence="5 6">DSM 21029</strain>
    </source>
</reference>
<evidence type="ECO:0000313" key="6">
    <source>
        <dbReference type="Proteomes" id="UP000197290"/>
    </source>
</evidence>
<name>A0A245ZU18_9SPHN</name>
<feature type="domain" description="Acyl-CoA thioesterase-like N-terminal HotDog" evidence="3">
    <location>
        <begin position="22"/>
        <end position="102"/>
    </location>
</feature>
<dbReference type="InterPro" id="IPR042171">
    <property type="entry name" value="Acyl-CoA_hotdog"/>
</dbReference>
<dbReference type="InterPro" id="IPR049449">
    <property type="entry name" value="TesB_ACOT8-like_N"/>
</dbReference>
<dbReference type="InterPro" id="IPR003703">
    <property type="entry name" value="Acyl_CoA_thio"/>
</dbReference>
<evidence type="ECO:0008006" key="7">
    <source>
        <dbReference type="Google" id="ProtNLM"/>
    </source>
</evidence>
<dbReference type="EMBL" id="NBBI01000001">
    <property type="protein sequence ID" value="OWK33234.1"/>
    <property type="molecule type" value="Genomic_DNA"/>
</dbReference>
<sequence length="276" mass="30364">MGGLVAATTLVPRDDGYVVTLDRDWEIWGPAGGYIAAIALRAVRERALPGHRPVTITGQFVRVARWGTLDVRVDAIKEGASALYAVTLSQDAKPVFLAQVWTTSRAEPSIAVTPAFPAVPGPTELRDQDSIIAERGIKTNGFWNNLDGRPVHFRLHSDPPAPVPKQYRWMRFREWPADGADDLFFDAMRTALLIDLGIWPGHWHRLSETAPYLAPSLDLTVYFHGRQPAGDWLLSEADSDVSGDGLISGRVRMWSEDGHVLATGSGHCLVTTPKPR</sequence>
<feature type="domain" description="Acyl-CoA thioesterase-like C-terminal" evidence="4">
    <location>
        <begin position="150"/>
        <end position="264"/>
    </location>
</feature>
<dbReference type="SUPFAM" id="SSF54637">
    <property type="entry name" value="Thioesterase/thiol ester dehydrase-isomerase"/>
    <property type="match status" value="2"/>
</dbReference>
<dbReference type="RefSeq" id="WP_088365526.1">
    <property type="nucleotide sequence ID" value="NZ_NBBI01000001.1"/>
</dbReference>
<dbReference type="Pfam" id="PF13622">
    <property type="entry name" value="4HBT_3"/>
    <property type="match status" value="1"/>
</dbReference>
<dbReference type="InterPro" id="IPR029069">
    <property type="entry name" value="HotDog_dom_sf"/>
</dbReference>
<keyword evidence="2" id="KW-0378">Hydrolase</keyword>
<dbReference type="GO" id="GO:0047617">
    <property type="term" value="F:fatty acyl-CoA hydrolase activity"/>
    <property type="evidence" value="ECO:0007669"/>
    <property type="project" value="InterPro"/>
</dbReference>
<protein>
    <recommendedName>
        <fullName evidence="7">Acyl-CoA thioesterase 2</fullName>
    </recommendedName>
</protein>
<dbReference type="Pfam" id="PF20789">
    <property type="entry name" value="4HBT_3C"/>
    <property type="match status" value="1"/>
</dbReference>
<dbReference type="GO" id="GO:0009062">
    <property type="term" value="P:fatty acid catabolic process"/>
    <property type="evidence" value="ECO:0007669"/>
    <property type="project" value="TreeGrafter"/>
</dbReference>
<dbReference type="OrthoDB" id="7059210at2"/>
<organism evidence="5 6">
    <name type="scientific">Sphingomonas dokdonensis</name>
    <dbReference type="NCBI Taxonomy" id="344880"/>
    <lineage>
        <taxon>Bacteria</taxon>
        <taxon>Pseudomonadati</taxon>
        <taxon>Pseudomonadota</taxon>
        <taxon>Alphaproteobacteria</taxon>
        <taxon>Sphingomonadales</taxon>
        <taxon>Sphingomonadaceae</taxon>
        <taxon>Sphingomonas</taxon>
    </lineage>
</organism>
<gene>
    <name evidence="5" type="ORF">SPDO_01080</name>
</gene>
<dbReference type="PANTHER" id="PTHR11066">
    <property type="entry name" value="ACYL-COA THIOESTERASE"/>
    <property type="match status" value="1"/>
</dbReference>
<dbReference type="GO" id="GO:0005829">
    <property type="term" value="C:cytosol"/>
    <property type="evidence" value="ECO:0007669"/>
    <property type="project" value="TreeGrafter"/>
</dbReference>
<accession>A0A245ZU18</accession>
<dbReference type="Gene3D" id="2.40.160.210">
    <property type="entry name" value="Acyl-CoA thioesterase, double hotdog domain"/>
    <property type="match status" value="1"/>
</dbReference>
<evidence type="ECO:0000313" key="5">
    <source>
        <dbReference type="EMBL" id="OWK33234.1"/>
    </source>
</evidence>
<evidence type="ECO:0000256" key="1">
    <source>
        <dbReference type="ARBA" id="ARBA00006538"/>
    </source>
</evidence>
<dbReference type="GO" id="GO:0006637">
    <property type="term" value="P:acyl-CoA metabolic process"/>
    <property type="evidence" value="ECO:0007669"/>
    <property type="project" value="InterPro"/>
</dbReference>
<dbReference type="Proteomes" id="UP000197290">
    <property type="component" value="Unassembled WGS sequence"/>
</dbReference>
<dbReference type="AlphaFoldDB" id="A0A245ZU18"/>
<evidence type="ECO:0000259" key="4">
    <source>
        <dbReference type="Pfam" id="PF20789"/>
    </source>
</evidence>
<dbReference type="PANTHER" id="PTHR11066:SF34">
    <property type="entry name" value="ACYL-COENZYME A THIOESTERASE 8"/>
    <property type="match status" value="1"/>
</dbReference>
<evidence type="ECO:0000256" key="2">
    <source>
        <dbReference type="ARBA" id="ARBA00022801"/>
    </source>
</evidence>
<dbReference type="InterPro" id="IPR049450">
    <property type="entry name" value="ACOT8-like_C"/>
</dbReference>
<proteinExistence type="inferred from homology"/>